<evidence type="ECO:0000313" key="8">
    <source>
        <dbReference type="Proteomes" id="UP000095300"/>
    </source>
</evidence>
<organism evidence="7 8">
    <name type="scientific">Stomoxys calcitrans</name>
    <name type="common">Stable fly</name>
    <name type="synonym">Conops calcitrans</name>
    <dbReference type="NCBI Taxonomy" id="35570"/>
    <lineage>
        <taxon>Eukaryota</taxon>
        <taxon>Metazoa</taxon>
        <taxon>Ecdysozoa</taxon>
        <taxon>Arthropoda</taxon>
        <taxon>Hexapoda</taxon>
        <taxon>Insecta</taxon>
        <taxon>Pterygota</taxon>
        <taxon>Neoptera</taxon>
        <taxon>Endopterygota</taxon>
        <taxon>Diptera</taxon>
        <taxon>Brachycera</taxon>
        <taxon>Muscomorpha</taxon>
        <taxon>Muscoidea</taxon>
        <taxon>Muscidae</taxon>
        <taxon>Stomoxys</taxon>
    </lineage>
</organism>
<gene>
    <name evidence="7" type="primary">106095675</name>
</gene>
<protein>
    <recommendedName>
        <fullName evidence="9">Mpv17-like protein</fullName>
    </recommendedName>
</protein>
<sequence>MPVVINFVRTQWRAFTNTHPLLRGCITYGVLWPTSSLIQQTMEGKNLRTYDYMRALRFGIFGSLYVAPSLYGWVKLTSAMWPQMSLRIGLVKAAIEQLSYGPFACASFFAGMSLLEGKTMQEAVQEVEKKFFPTFKVGICIWPILQTINFSMVPERNRLVFTSICSLMWTTFLAFMKMMDMQEDEALKTNTEVTPHKNDEIIRGKPYLPM</sequence>
<dbReference type="AlphaFoldDB" id="A0A1I8P3M2"/>
<evidence type="ECO:0000256" key="5">
    <source>
        <dbReference type="ARBA" id="ARBA00023136"/>
    </source>
</evidence>
<dbReference type="VEuPathDB" id="VectorBase:SCAU004559"/>
<keyword evidence="3 6" id="KW-0812">Transmembrane</keyword>
<dbReference type="Pfam" id="PF04117">
    <property type="entry name" value="Mpv17_PMP22"/>
    <property type="match status" value="1"/>
</dbReference>
<proteinExistence type="inferred from homology"/>
<keyword evidence="4 6" id="KW-1133">Transmembrane helix</keyword>
<name>A0A1I8P3M2_STOCA</name>
<dbReference type="PANTHER" id="PTHR11266">
    <property type="entry name" value="PEROXISOMAL MEMBRANE PROTEIN 2, PXMP2 MPV17"/>
    <property type="match status" value="1"/>
</dbReference>
<dbReference type="STRING" id="35570.A0A1I8P3M2"/>
<evidence type="ECO:0008006" key="9">
    <source>
        <dbReference type="Google" id="ProtNLM"/>
    </source>
</evidence>
<reference evidence="7" key="1">
    <citation type="submission" date="2020-05" db="UniProtKB">
        <authorList>
            <consortium name="EnsemblMetazoa"/>
        </authorList>
    </citation>
    <scope>IDENTIFICATION</scope>
    <source>
        <strain evidence="7">USDA</strain>
    </source>
</reference>
<dbReference type="GO" id="GO:0005739">
    <property type="term" value="C:mitochondrion"/>
    <property type="evidence" value="ECO:0007669"/>
    <property type="project" value="TreeGrafter"/>
</dbReference>
<evidence type="ECO:0000256" key="4">
    <source>
        <dbReference type="ARBA" id="ARBA00022989"/>
    </source>
</evidence>
<evidence type="ECO:0000256" key="3">
    <source>
        <dbReference type="ARBA" id="ARBA00022692"/>
    </source>
</evidence>
<evidence type="ECO:0000256" key="2">
    <source>
        <dbReference type="ARBA" id="ARBA00006824"/>
    </source>
</evidence>
<keyword evidence="5 6" id="KW-0472">Membrane</keyword>
<evidence type="ECO:0000313" key="7">
    <source>
        <dbReference type="EnsemblMetazoa" id="SCAU004559-PA"/>
    </source>
</evidence>
<dbReference type="EnsemblMetazoa" id="SCAU004559-RA">
    <property type="protein sequence ID" value="SCAU004559-PA"/>
    <property type="gene ID" value="SCAU004559"/>
</dbReference>
<dbReference type="Proteomes" id="UP000095300">
    <property type="component" value="Unassembled WGS sequence"/>
</dbReference>
<evidence type="ECO:0000256" key="1">
    <source>
        <dbReference type="ARBA" id="ARBA00004141"/>
    </source>
</evidence>
<dbReference type="InterPro" id="IPR007248">
    <property type="entry name" value="Mpv17_PMP22"/>
</dbReference>
<dbReference type="GO" id="GO:0016020">
    <property type="term" value="C:membrane"/>
    <property type="evidence" value="ECO:0007669"/>
    <property type="project" value="UniProtKB-SubCell"/>
</dbReference>
<keyword evidence="8" id="KW-1185">Reference proteome</keyword>
<evidence type="ECO:0000256" key="6">
    <source>
        <dbReference type="RuleBase" id="RU363053"/>
    </source>
</evidence>
<feature type="transmembrane region" description="Helical" evidence="6">
    <location>
        <begin position="55"/>
        <end position="74"/>
    </location>
</feature>
<accession>A0A1I8P3M2</accession>
<comment type="similarity">
    <text evidence="2 6">Belongs to the peroxisomal membrane protein PXMP2/4 family.</text>
</comment>
<comment type="subcellular location">
    <subcellularLocation>
        <location evidence="1">Membrane</location>
        <topology evidence="1">Multi-pass membrane protein</topology>
    </subcellularLocation>
</comment>
<dbReference type="PANTHER" id="PTHR11266:SF75">
    <property type="entry name" value="IP10007P-RELATED"/>
    <property type="match status" value="1"/>
</dbReference>
<feature type="transmembrane region" description="Helical" evidence="6">
    <location>
        <begin position="159"/>
        <end position="176"/>
    </location>
</feature>